<evidence type="ECO:0000256" key="1">
    <source>
        <dbReference type="SAM" id="SignalP"/>
    </source>
</evidence>
<feature type="chain" id="PRO_5017722312" description="Peptidase S74 domain-containing protein" evidence="1">
    <location>
        <begin position="25"/>
        <end position="402"/>
    </location>
</feature>
<dbReference type="AlphaFoldDB" id="A0A3D8YBX7"/>
<dbReference type="RefSeq" id="WP_115831472.1">
    <property type="nucleotide sequence ID" value="NZ_QNUL01000009.1"/>
</dbReference>
<gene>
    <name evidence="3" type="ORF">DSL64_13735</name>
</gene>
<protein>
    <recommendedName>
        <fullName evidence="2">Peptidase S74 domain-containing protein</fullName>
    </recommendedName>
</protein>
<dbReference type="Proteomes" id="UP000256373">
    <property type="component" value="Unassembled WGS sequence"/>
</dbReference>
<name>A0A3D8YBX7_9BACT</name>
<evidence type="ECO:0000313" key="3">
    <source>
        <dbReference type="EMBL" id="REA60951.1"/>
    </source>
</evidence>
<sequence>MKLIFKSTMIIAALTCGAASVSNAQVKVGDNPATINANAALEIESNSKGLLLPRVALTAATNPAPLAAHVAGMQVYNTRLDPGADLYPGLFFNDGTKWVRSNVSESSGAITEGNGAPTGTCTNPGEMYTDTASASATNGQVWICSGGSWVNYISTKSSTPFYLGYGPGDAGGTKTSRISRSGNILLSSPGSVSGYANTGTASKDVLVLGSGVIQSQMSGPVPNLYLSKKTANVGDTYVRFYLNGALVGHITRSAAGIAYNSASDRRLKENIESTRFSLNDLMKIEIKDYNFISDSTKTRTTGVIAQELYEVYPDAVTVGGEDVTENAWQVDYGKLTPLLVKALQDQQKLIEQQEKKIADLQYTVDERLAKLEHKSLKKENRVSKRLQKKKVADAKLFALQAK</sequence>
<reference evidence="3 4" key="1">
    <citation type="submission" date="2018-07" db="EMBL/GenBank/DDBJ databases">
        <title>Dyadobacter roseus sp. nov., isolated from rose rhizosphere soil.</title>
        <authorList>
            <person name="Chen L."/>
        </authorList>
    </citation>
    <scope>NUCLEOTIDE SEQUENCE [LARGE SCALE GENOMIC DNA]</scope>
    <source>
        <strain evidence="3 4">RS19</strain>
    </source>
</reference>
<dbReference type="Pfam" id="PF13884">
    <property type="entry name" value="Peptidase_S74"/>
    <property type="match status" value="1"/>
</dbReference>
<organism evidence="3 4">
    <name type="scientific">Dyadobacter luteus</name>
    <dbReference type="NCBI Taxonomy" id="2259619"/>
    <lineage>
        <taxon>Bacteria</taxon>
        <taxon>Pseudomonadati</taxon>
        <taxon>Bacteroidota</taxon>
        <taxon>Cytophagia</taxon>
        <taxon>Cytophagales</taxon>
        <taxon>Spirosomataceae</taxon>
        <taxon>Dyadobacter</taxon>
    </lineage>
</organism>
<feature type="domain" description="Peptidase S74" evidence="2">
    <location>
        <begin position="263"/>
        <end position="357"/>
    </location>
</feature>
<proteinExistence type="predicted"/>
<dbReference type="EMBL" id="QNUL01000009">
    <property type="protein sequence ID" value="REA60951.1"/>
    <property type="molecule type" value="Genomic_DNA"/>
</dbReference>
<comment type="caution">
    <text evidence="3">The sequence shown here is derived from an EMBL/GenBank/DDBJ whole genome shotgun (WGS) entry which is preliminary data.</text>
</comment>
<evidence type="ECO:0000259" key="2">
    <source>
        <dbReference type="PROSITE" id="PS51688"/>
    </source>
</evidence>
<dbReference type="PROSITE" id="PS51688">
    <property type="entry name" value="ICA"/>
    <property type="match status" value="1"/>
</dbReference>
<keyword evidence="4" id="KW-1185">Reference proteome</keyword>
<dbReference type="InterPro" id="IPR030392">
    <property type="entry name" value="S74_ICA"/>
</dbReference>
<feature type="signal peptide" evidence="1">
    <location>
        <begin position="1"/>
        <end position="24"/>
    </location>
</feature>
<dbReference type="OrthoDB" id="9808953at2"/>
<keyword evidence="1" id="KW-0732">Signal</keyword>
<accession>A0A3D8YBX7</accession>
<evidence type="ECO:0000313" key="4">
    <source>
        <dbReference type="Proteomes" id="UP000256373"/>
    </source>
</evidence>